<keyword evidence="4 5" id="KW-0472">Membrane</keyword>
<evidence type="ECO:0000256" key="2">
    <source>
        <dbReference type="ARBA" id="ARBA00022692"/>
    </source>
</evidence>
<dbReference type="RefSeq" id="WP_091510445.1">
    <property type="nucleotide sequence ID" value="NZ_FORP01000013.1"/>
</dbReference>
<keyword evidence="7" id="KW-1185">Reference proteome</keyword>
<dbReference type="PANTHER" id="PTHR10361">
    <property type="entry name" value="SODIUM-BILE ACID COTRANSPORTER"/>
    <property type="match status" value="1"/>
</dbReference>
<gene>
    <name evidence="6" type="ORF">SAMN05421835_11329</name>
</gene>
<keyword evidence="3 5" id="KW-1133">Transmembrane helix</keyword>
<dbReference type="PANTHER" id="PTHR10361:SF28">
    <property type="entry name" value="P3 PROTEIN-RELATED"/>
    <property type="match status" value="1"/>
</dbReference>
<dbReference type="Proteomes" id="UP000199025">
    <property type="component" value="Unassembled WGS sequence"/>
</dbReference>
<dbReference type="STRING" id="115433.SAMN05421835_11329"/>
<reference evidence="6 7" key="1">
    <citation type="submission" date="2016-10" db="EMBL/GenBank/DDBJ databases">
        <authorList>
            <person name="de Groot N.N."/>
        </authorList>
    </citation>
    <scope>NUCLEOTIDE SEQUENCE [LARGE SCALE GENOMIC DNA]</scope>
    <source>
        <strain evidence="6 7">DSM 44468</strain>
    </source>
</reference>
<dbReference type="EMBL" id="FORP01000013">
    <property type="protein sequence ID" value="SFK06936.1"/>
    <property type="molecule type" value="Genomic_DNA"/>
</dbReference>
<evidence type="ECO:0000256" key="3">
    <source>
        <dbReference type="ARBA" id="ARBA00022989"/>
    </source>
</evidence>
<sequence>MTPRRLTASSQILLLLGFLVPFVVSGFRGMPMGASPVALAASVVLWVAGLVVGYRAFQARRPAAERGWRGVCAYVAGTSATWLMLGIGVGFVYHPTVSHTFVGTHFSSILAITLVVMGVQIMGREWLGVARNLRAVSVVVVLRWLVMPLVGYCVSFVAFRLLLPAHLADDLAIGMILLCTSPTGAASNSLTLIARGDLALSVSATTVNVLLAPFLQPLLVKLFVGSSTSVDAHGMFVDLATTVLVPVVVASIFGTLFPRVVEAVKPVLGPLAVLSLACVLTGTVSKGTATMLNNLYVLGYVAAACVVQGLAGLSLGYFIPKYLRFTTEQRIASCFEVGVENAAIAPALAASYFGPLAIVPAVVYGKTQNLLAVMVFARRFQRRDQPGREAPTQRVPDSAVAD</sequence>
<feature type="transmembrane region" description="Helical" evidence="5">
    <location>
        <begin position="37"/>
        <end position="57"/>
    </location>
</feature>
<feature type="transmembrane region" description="Helical" evidence="5">
    <location>
        <begin position="171"/>
        <end position="191"/>
    </location>
</feature>
<dbReference type="GO" id="GO:0016020">
    <property type="term" value="C:membrane"/>
    <property type="evidence" value="ECO:0007669"/>
    <property type="project" value="UniProtKB-SubCell"/>
</dbReference>
<feature type="transmembrane region" description="Helical" evidence="5">
    <location>
        <begin position="198"/>
        <end position="215"/>
    </location>
</feature>
<dbReference type="InterPro" id="IPR002657">
    <property type="entry name" value="BilAc:Na_symport/Acr3"/>
</dbReference>
<proteinExistence type="predicted"/>
<feature type="transmembrane region" description="Helical" evidence="5">
    <location>
        <begin position="297"/>
        <end position="319"/>
    </location>
</feature>
<comment type="subcellular location">
    <subcellularLocation>
        <location evidence="1">Membrane</location>
        <topology evidence="1">Multi-pass membrane protein</topology>
    </subcellularLocation>
</comment>
<evidence type="ECO:0000313" key="6">
    <source>
        <dbReference type="EMBL" id="SFK06936.1"/>
    </source>
</evidence>
<dbReference type="AlphaFoldDB" id="A0A1I3WKF4"/>
<feature type="transmembrane region" description="Helical" evidence="5">
    <location>
        <begin position="235"/>
        <end position="255"/>
    </location>
</feature>
<accession>A0A1I3WKF4</accession>
<dbReference type="Pfam" id="PF01758">
    <property type="entry name" value="SBF"/>
    <property type="match status" value="1"/>
</dbReference>
<evidence type="ECO:0000313" key="7">
    <source>
        <dbReference type="Proteomes" id="UP000199025"/>
    </source>
</evidence>
<feature type="transmembrane region" description="Helical" evidence="5">
    <location>
        <begin position="69"/>
        <end position="93"/>
    </location>
</feature>
<organism evidence="6 7">
    <name type="scientific">Amycolatopsis sacchari</name>
    <dbReference type="NCBI Taxonomy" id="115433"/>
    <lineage>
        <taxon>Bacteria</taxon>
        <taxon>Bacillati</taxon>
        <taxon>Actinomycetota</taxon>
        <taxon>Actinomycetes</taxon>
        <taxon>Pseudonocardiales</taxon>
        <taxon>Pseudonocardiaceae</taxon>
        <taxon>Amycolatopsis</taxon>
    </lineage>
</organism>
<name>A0A1I3WKF4_9PSEU</name>
<feature type="transmembrane region" description="Helical" evidence="5">
    <location>
        <begin position="12"/>
        <end position="31"/>
    </location>
</feature>
<dbReference type="InterPro" id="IPR004710">
    <property type="entry name" value="Bilac:Na_transpt"/>
</dbReference>
<evidence type="ECO:0000256" key="4">
    <source>
        <dbReference type="ARBA" id="ARBA00023136"/>
    </source>
</evidence>
<evidence type="ECO:0000256" key="5">
    <source>
        <dbReference type="SAM" id="Phobius"/>
    </source>
</evidence>
<dbReference type="Gene3D" id="1.20.1530.20">
    <property type="match status" value="1"/>
</dbReference>
<keyword evidence="2 5" id="KW-0812">Transmembrane</keyword>
<feature type="transmembrane region" description="Helical" evidence="5">
    <location>
        <begin position="105"/>
        <end position="123"/>
    </location>
</feature>
<feature type="transmembrane region" description="Helical" evidence="5">
    <location>
        <begin position="135"/>
        <end position="159"/>
    </location>
</feature>
<dbReference type="OrthoDB" id="9806785at2"/>
<evidence type="ECO:0000256" key="1">
    <source>
        <dbReference type="ARBA" id="ARBA00004141"/>
    </source>
</evidence>
<dbReference type="InterPro" id="IPR038770">
    <property type="entry name" value="Na+/solute_symporter_sf"/>
</dbReference>
<protein>
    <submittedName>
        <fullName evidence="6">Bile acid:Na+ symporter, BASS family</fullName>
    </submittedName>
</protein>